<evidence type="ECO:0000313" key="2">
    <source>
        <dbReference type="Proteomes" id="UP000503162"/>
    </source>
</evidence>
<name>A0A6G8IEY7_9BURK</name>
<accession>A0A6G8IEY7</accession>
<sequence>MDLSKLSDADLLALKSGDISRVSDQGLMALRDGQRQQRVAAQVEQDRKTYDPTIGMSTFERTVAGYGSAVPRIIRGVRQYLPEAIGGMSPEQVAEANKLDEPLLNTTAGNVGNIAGNITALAPTVAIPGAATMRGAAAIGAVQGLLTPEETAQARLKNVGIGAAAGAGGVAAARAISGIAQGTKALVEPFYEGGRQKIAGRVIQRFANDPSAIASAQGSRSITGALPTLAEETGDAGLARLQDALRSVDPQISNRIGQRLADNNASRVTSLQSLAGDSTQRAAAEAARDVASRDLYQQATKAMYTVDDDLGALLQRPAIKQAMERAKTLAENQGRKVTFDVTPSNAFSGVGIPDNSSKQITGQALQDLKMAMDEMLTDPASGFTGKAGDTIKTLRGRLMGWMEEANPAFKAARTAYRDASKPLNAMDIGEEVARRATSNTSDLAGNPRMQANSLLGMLRDEAGLIERATGRKGVGQSLSDVMTPDQLNLLRTVASEADRTAAVASAGAGPGSPTAQRLASQNILRQLIGPTGLPSSWAESAIANTVIGKPFNLIYGGVAEPRIQNVLADALLDPSFARSAVAAAQPRGPLLPNNALTQLLTQSARVTPAQLVTGER</sequence>
<dbReference type="AlphaFoldDB" id="A0A6G8IEY7"/>
<dbReference type="KEGG" id="hcz:G9Q37_05480"/>
<dbReference type="EMBL" id="CP049989">
    <property type="protein sequence ID" value="QIM51628.1"/>
    <property type="molecule type" value="Genomic_DNA"/>
</dbReference>
<protein>
    <submittedName>
        <fullName evidence="1">Uncharacterized protein</fullName>
    </submittedName>
</protein>
<evidence type="ECO:0000313" key="1">
    <source>
        <dbReference type="EMBL" id="QIM51628.1"/>
    </source>
</evidence>
<dbReference type="Proteomes" id="UP000503162">
    <property type="component" value="Chromosome"/>
</dbReference>
<dbReference type="RefSeq" id="WP_166225680.1">
    <property type="nucleotide sequence ID" value="NZ_CP049989.1"/>
</dbReference>
<reference evidence="1 2" key="1">
    <citation type="submission" date="2020-03" db="EMBL/GenBank/DDBJ databases">
        <title>Hydrogenophaga sp. nov. isolated from cyanobacterial mat.</title>
        <authorList>
            <person name="Thorat V."/>
            <person name="Kirdat K."/>
            <person name="Tiwarekar B."/>
            <person name="Costa E.D."/>
            <person name="Yadav A."/>
        </authorList>
    </citation>
    <scope>NUCLEOTIDE SEQUENCE [LARGE SCALE GENOMIC DNA]</scope>
    <source>
        <strain evidence="1 2">BA0156</strain>
    </source>
</reference>
<proteinExistence type="predicted"/>
<keyword evidence="2" id="KW-1185">Reference proteome</keyword>
<gene>
    <name evidence="1" type="ORF">G9Q37_05480</name>
</gene>
<organism evidence="1 2">
    <name type="scientific">Hydrogenophaga crocea</name>
    <dbReference type="NCBI Taxonomy" id="2716225"/>
    <lineage>
        <taxon>Bacteria</taxon>
        <taxon>Pseudomonadati</taxon>
        <taxon>Pseudomonadota</taxon>
        <taxon>Betaproteobacteria</taxon>
        <taxon>Burkholderiales</taxon>
        <taxon>Comamonadaceae</taxon>
        <taxon>Hydrogenophaga</taxon>
    </lineage>
</organism>